<evidence type="ECO:0000256" key="4">
    <source>
        <dbReference type="ARBA" id="ARBA00022475"/>
    </source>
</evidence>
<evidence type="ECO:0000256" key="3">
    <source>
        <dbReference type="ARBA" id="ARBA00022448"/>
    </source>
</evidence>
<comment type="subcellular location">
    <subcellularLocation>
        <location evidence="1">Cell membrane</location>
        <topology evidence="1">Multi-pass membrane protein</topology>
    </subcellularLocation>
</comment>
<protein>
    <submittedName>
        <fullName evidence="9">Na(+)/H(+) antiporter subunit F</fullName>
    </submittedName>
</protein>
<keyword evidence="5 8" id="KW-0812">Transmembrane</keyword>
<dbReference type="EMBL" id="JRYO01000141">
    <property type="protein sequence ID" value="KHE92274.1"/>
    <property type="molecule type" value="Genomic_DNA"/>
</dbReference>
<accession>A0A0B0EI69</accession>
<dbReference type="Pfam" id="PF04066">
    <property type="entry name" value="MrpF_PhaF"/>
    <property type="match status" value="1"/>
</dbReference>
<keyword evidence="4" id="KW-1003">Cell membrane</keyword>
<dbReference type="AlphaFoldDB" id="A0A0B0EI69"/>
<evidence type="ECO:0000256" key="7">
    <source>
        <dbReference type="ARBA" id="ARBA00023136"/>
    </source>
</evidence>
<keyword evidence="6 8" id="KW-1133">Transmembrane helix</keyword>
<feature type="transmembrane region" description="Helical" evidence="8">
    <location>
        <begin position="6"/>
        <end position="21"/>
    </location>
</feature>
<dbReference type="PANTHER" id="PTHR34702">
    <property type="entry name" value="NA(+)/H(+) ANTIPORTER SUBUNIT F1"/>
    <property type="match status" value="1"/>
</dbReference>
<dbReference type="PANTHER" id="PTHR34702:SF1">
    <property type="entry name" value="NA(+)_H(+) ANTIPORTER SUBUNIT F"/>
    <property type="match status" value="1"/>
</dbReference>
<evidence type="ECO:0000256" key="8">
    <source>
        <dbReference type="SAM" id="Phobius"/>
    </source>
</evidence>
<dbReference type="Proteomes" id="UP000030652">
    <property type="component" value="Unassembled WGS sequence"/>
</dbReference>
<evidence type="ECO:0000256" key="6">
    <source>
        <dbReference type="ARBA" id="ARBA00022989"/>
    </source>
</evidence>
<dbReference type="eggNOG" id="COG2212">
    <property type="taxonomic scope" value="Bacteria"/>
</dbReference>
<evidence type="ECO:0000313" key="10">
    <source>
        <dbReference type="Proteomes" id="UP000030652"/>
    </source>
</evidence>
<dbReference type="InterPro" id="IPR007208">
    <property type="entry name" value="MrpF/PhaF-like"/>
</dbReference>
<evidence type="ECO:0000313" key="9">
    <source>
        <dbReference type="EMBL" id="KHE92274.1"/>
    </source>
</evidence>
<proteinExistence type="inferred from homology"/>
<evidence type="ECO:0000256" key="5">
    <source>
        <dbReference type="ARBA" id="ARBA00022692"/>
    </source>
</evidence>
<feature type="transmembrane region" description="Helical" evidence="8">
    <location>
        <begin position="30"/>
        <end position="50"/>
    </location>
</feature>
<comment type="caution">
    <text evidence="9">The sequence shown here is derived from an EMBL/GenBank/DDBJ whole genome shotgun (WGS) entry which is preliminary data.</text>
</comment>
<sequence>MFEITAVAVTIAIMITLYRAIKGPTVYDRVLAGNAIGTKTVILLVLLGFVHDRPHFLDLAVVYPLINFVATIAFLKYVEMGRLD</sequence>
<feature type="transmembrane region" description="Helical" evidence="8">
    <location>
        <begin position="56"/>
        <end position="78"/>
    </location>
</feature>
<reference evidence="9 10" key="1">
    <citation type="submission" date="2014-10" db="EMBL/GenBank/DDBJ databases">
        <title>Draft genome of anammox bacterium scalindua brodae, obtained using differential coverage binning of sequence data from two enrichment reactors.</title>
        <authorList>
            <person name="Speth D.R."/>
            <person name="Russ L."/>
            <person name="Kartal B."/>
            <person name="Op den Camp H.J."/>
            <person name="Dutilh B.E."/>
            <person name="Jetten M.S."/>
        </authorList>
    </citation>
    <scope>NUCLEOTIDE SEQUENCE [LARGE SCALE GENOMIC DNA]</scope>
    <source>
        <strain evidence="9">RU1</strain>
    </source>
</reference>
<comment type="similarity">
    <text evidence="2">Belongs to the CPA3 antiporters (TC 2.A.63) subunit F family.</text>
</comment>
<evidence type="ECO:0000256" key="2">
    <source>
        <dbReference type="ARBA" id="ARBA00009212"/>
    </source>
</evidence>
<name>A0A0B0EI69_9BACT</name>
<dbReference type="GO" id="GO:0015385">
    <property type="term" value="F:sodium:proton antiporter activity"/>
    <property type="evidence" value="ECO:0007669"/>
    <property type="project" value="TreeGrafter"/>
</dbReference>
<organism evidence="9 10">
    <name type="scientific">Candidatus Scalindua brodae</name>
    <dbReference type="NCBI Taxonomy" id="237368"/>
    <lineage>
        <taxon>Bacteria</taxon>
        <taxon>Pseudomonadati</taxon>
        <taxon>Planctomycetota</taxon>
        <taxon>Candidatus Brocadiia</taxon>
        <taxon>Candidatus Brocadiales</taxon>
        <taxon>Candidatus Scalinduaceae</taxon>
        <taxon>Candidatus Scalindua</taxon>
    </lineage>
</organism>
<dbReference type="GO" id="GO:0005886">
    <property type="term" value="C:plasma membrane"/>
    <property type="evidence" value="ECO:0007669"/>
    <property type="project" value="UniProtKB-SubCell"/>
</dbReference>
<evidence type="ECO:0000256" key="1">
    <source>
        <dbReference type="ARBA" id="ARBA00004651"/>
    </source>
</evidence>
<keyword evidence="3" id="KW-0813">Transport</keyword>
<keyword evidence="7 8" id="KW-0472">Membrane</keyword>
<gene>
    <name evidence="9" type="primary">mrpF_1</name>
    <name evidence="9" type="ORF">SCABRO_01981</name>
</gene>